<evidence type="ECO:0000256" key="3">
    <source>
        <dbReference type="SAM" id="SignalP"/>
    </source>
</evidence>
<evidence type="ECO:0000313" key="4">
    <source>
        <dbReference type="EnsemblMetazoa" id="AALFPA23_007019.P9301"/>
    </source>
</evidence>
<keyword evidence="3" id="KW-0732">Signal</keyword>
<dbReference type="EnsemblMetazoa" id="AALFPA23_007019.R9301">
    <property type="protein sequence ID" value="AALFPA23_007019.P9301"/>
    <property type="gene ID" value="AALFPA23_007019"/>
</dbReference>
<feature type="signal peptide" evidence="3">
    <location>
        <begin position="1"/>
        <end position="21"/>
    </location>
</feature>
<sequence>MHLINLLCFLTLVAREATTLSCNHCFDEFGWDSCTQKNRVAQCGYILTNDLHRNLQNLNPSLPDVPPRVSLVWRCYELAVQFSGDQGQRLYERGCTYVEANFCNGWNVGLLQPSINCTLSTRGVPDVNDGGVDEGSGTEQPTQPTGGTGKVGQNVWGWLLAMFSVIFLAAYSA</sequence>
<keyword evidence="5" id="KW-1185">Reference proteome</keyword>
<dbReference type="Proteomes" id="UP000069940">
    <property type="component" value="Unassembled WGS sequence"/>
</dbReference>
<evidence type="ECO:0000256" key="2">
    <source>
        <dbReference type="SAM" id="Phobius"/>
    </source>
</evidence>
<organism evidence="4 5">
    <name type="scientific">Aedes albopictus</name>
    <name type="common">Asian tiger mosquito</name>
    <name type="synonym">Stegomyia albopicta</name>
    <dbReference type="NCBI Taxonomy" id="7160"/>
    <lineage>
        <taxon>Eukaryota</taxon>
        <taxon>Metazoa</taxon>
        <taxon>Ecdysozoa</taxon>
        <taxon>Arthropoda</taxon>
        <taxon>Hexapoda</taxon>
        <taxon>Insecta</taxon>
        <taxon>Pterygota</taxon>
        <taxon>Neoptera</taxon>
        <taxon>Endopterygota</taxon>
        <taxon>Diptera</taxon>
        <taxon>Nematocera</taxon>
        <taxon>Culicoidea</taxon>
        <taxon>Culicidae</taxon>
        <taxon>Culicinae</taxon>
        <taxon>Aedini</taxon>
        <taxon>Aedes</taxon>
        <taxon>Stegomyia</taxon>
    </lineage>
</organism>
<dbReference type="GeneID" id="115268718"/>
<keyword evidence="2" id="KW-0812">Transmembrane</keyword>
<reference evidence="5" key="1">
    <citation type="journal article" date="2015" name="Proc. Natl. Acad. Sci. U.S.A.">
        <title>Genome sequence of the Asian Tiger mosquito, Aedes albopictus, reveals insights into its biology, genetics, and evolution.</title>
        <authorList>
            <person name="Chen X.G."/>
            <person name="Jiang X."/>
            <person name="Gu J."/>
            <person name="Xu M."/>
            <person name="Wu Y."/>
            <person name="Deng Y."/>
            <person name="Zhang C."/>
            <person name="Bonizzoni M."/>
            <person name="Dermauw W."/>
            <person name="Vontas J."/>
            <person name="Armbruster P."/>
            <person name="Huang X."/>
            <person name="Yang Y."/>
            <person name="Zhang H."/>
            <person name="He W."/>
            <person name="Peng H."/>
            <person name="Liu Y."/>
            <person name="Wu K."/>
            <person name="Chen J."/>
            <person name="Lirakis M."/>
            <person name="Topalis P."/>
            <person name="Van Leeuwen T."/>
            <person name="Hall A.B."/>
            <person name="Jiang X."/>
            <person name="Thorpe C."/>
            <person name="Mueller R.L."/>
            <person name="Sun C."/>
            <person name="Waterhouse R.M."/>
            <person name="Yan G."/>
            <person name="Tu Z.J."/>
            <person name="Fang X."/>
            <person name="James A.A."/>
        </authorList>
    </citation>
    <scope>NUCLEOTIDE SEQUENCE [LARGE SCALE GENOMIC DNA]</scope>
    <source>
        <strain evidence="5">Foshan</strain>
    </source>
</reference>
<protein>
    <submittedName>
        <fullName evidence="4">Uncharacterized protein</fullName>
    </submittedName>
</protein>
<accession>A0ABM1Y9H8</accession>
<feature type="region of interest" description="Disordered" evidence="1">
    <location>
        <begin position="128"/>
        <end position="149"/>
    </location>
</feature>
<keyword evidence="2" id="KW-0472">Membrane</keyword>
<proteinExistence type="predicted"/>
<dbReference type="RefSeq" id="XP_029732706.2">
    <property type="nucleotide sequence ID" value="XM_029876846.2"/>
</dbReference>
<feature type="transmembrane region" description="Helical" evidence="2">
    <location>
        <begin position="155"/>
        <end position="172"/>
    </location>
</feature>
<keyword evidence="2" id="KW-1133">Transmembrane helix</keyword>
<name>A0ABM1Y9H8_AEDAL</name>
<evidence type="ECO:0000313" key="5">
    <source>
        <dbReference type="Proteomes" id="UP000069940"/>
    </source>
</evidence>
<feature type="chain" id="PRO_5046764788" evidence="3">
    <location>
        <begin position="22"/>
        <end position="173"/>
    </location>
</feature>
<reference evidence="4" key="2">
    <citation type="submission" date="2025-05" db="UniProtKB">
        <authorList>
            <consortium name="EnsemblMetazoa"/>
        </authorList>
    </citation>
    <scope>IDENTIFICATION</scope>
    <source>
        <strain evidence="4">Foshan</strain>
    </source>
</reference>
<evidence type="ECO:0000256" key="1">
    <source>
        <dbReference type="SAM" id="MobiDB-lite"/>
    </source>
</evidence>